<dbReference type="Gene3D" id="3.30.565.10">
    <property type="entry name" value="Histidine kinase-like ATPase, C-terminal domain"/>
    <property type="match status" value="1"/>
</dbReference>
<dbReference type="Pfam" id="PF10090">
    <property type="entry name" value="HPTransfase"/>
    <property type="match status" value="1"/>
</dbReference>
<dbReference type="EMBL" id="OCTN01000003">
    <property type="protein sequence ID" value="SOH94031.1"/>
    <property type="molecule type" value="Genomic_DNA"/>
</dbReference>
<evidence type="ECO:0000313" key="3">
    <source>
        <dbReference type="Proteomes" id="UP000220034"/>
    </source>
</evidence>
<dbReference type="OrthoDB" id="9803702at2"/>
<dbReference type="RefSeq" id="WP_097929600.1">
    <property type="nucleotide sequence ID" value="NZ_OCTN01000003.1"/>
</dbReference>
<dbReference type="InterPro" id="IPR018762">
    <property type="entry name" value="ChpT_C"/>
</dbReference>
<proteinExistence type="predicted"/>
<organism evidence="2 3">
    <name type="scientific">Pontivivens marinum</name>
    <dbReference type="NCBI Taxonomy" id="1690039"/>
    <lineage>
        <taxon>Bacteria</taxon>
        <taxon>Pseudomonadati</taxon>
        <taxon>Pseudomonadota</taxon>
        <taxon>Alphaproteobacteria</taxon>
        <taxon>Rhodobacterales</taxon>
        <taxon>Paracoccaceae</taxon>
        <taxon>Pontivivens</taxon>
    </lineage>
</organism>
<feature type="domain" description="Histidine phosphotransferase ChpT C-terminal" evidence="1">
    <location>
        <begin position="91"/>
        <end position="207"/>
    </location>
</feature>
<evidence type="ECO:0000259" key="1">
    <source>
        <dbReference type="Pfam" id="PF10090"/>
    </source>
</evidence>
<gene>
    <name evidence="2" type="ORF">SAMN06273572_10357</name>
</gene>
<sequence length="213" mass="23025">MTNTPLHHDQTAAPVVDDDLIGLVTSRICHDLVSPIGAIDNGIELMTVISGNTYSTEMGLIGESARAAGMKLRMFRIAFGIAPAAATCRGTELREVLEHSFSRPRLSFAWPDAAQDLPRPTAKLAALALLCAESAMPFGGQLRFQATQGGLRITMATERLRWQQELWDGLTETGNFGDVDAGKVQFPMARLLATQLGRTFTLSDQAEGKVLLV</sequence>
<evidence type="ECO:0000313" key="2">
    <source>
        <dbReference type="EMBL" id="SOH94031.1"/>
    </source>
</evidence>
<accession>A0A2C9CR54</accession>
<dbReference type="InterPro" id="IPR036890">
    <property type="entry name" value="HATPase_C_sf"/>
</dbReference>
<keyword evidence="2" id="KW-0808">Transferase</keyword>
<keyword evidence="3" id="KW-1185">Reference proteome</keyword>
<reference evidence="3" key="1">
    <citation type="submission" date="2017-09" db="EMBL/GenBank/DDBJ databases">
        <authorList>
            <person name="Varghese N."/>
            <person name="Submissions S."/>
        </authorList>
    </citation>
    <scope>NUCLEOTIDE SEQUENCE [LARGE SCALE GENOMIC DNA]</scope>
    <source>
        <strain evidence="3">C7</strain>
    </source>
</reference>
<dbReference type="Gene3D" id="1.10.287.130">
    <property type="match status" value="1"/>
</dbReference>
<protein>
    <submittedName>
        <fullName evidence="2">Histidine phosphotransferase ChpT</fullName>
    </submittedName>
</protein>
<dbReference type="Proteomes" id="UP000220034">
    <property type="component" value="Unassembled WGS sequence"/>
</dbReference>
<dbReference type="GO" id="GO:0016740">
    <property type="term" value="F:transferase activity"/>
    <property type="evidence" value="ECO:0007669"/>
    <property type="project" value="UniProtKB-KW"/>
</dbReference>
<dbReference type="AlphaFoldDB" id="A0A2C9CR54"/>
<name>A0A2C9CR54_9RHOB</name>